<dbReference type="AlphaFoldDB" id="A0AAD8YNU2"/>
<dbReference type="PANTHER" id="PTHR47942">
    <property type="entry name" value="TETRATRICOPEPTIDE REPEAT (TPR)-LIKE SUPERFAMILY PROTEIN-RELATED"/>
    <property type="match status" value="1"/>
</dbReference>
<dbReference type="EMBL" id="JATAAI010000001">
    <property type="protein sequence ID" value="KAK1748909.1"/>
    <property type="molecule type" value="Genomic_DNA"/>
</dbReference>
<sequence length="762" mass="85858">MNAKEEEAAQLASSKGTFLTSDDLKTIDDVNVADLLATEDLYKEIASDLHKLIMGFTDIAETACNAQIAQGNDRNDDDEATESDSSAAMLSHYFDSIMKAERYLEALETLYRNRIGAISKAKATLERHNQMKEENDTKVLGKISSFLGDVFLLNDSSKESAFDESWKRADGKVVPPSISNAQKHVEVTLDNIDDVIVSHKNVEFTPKTTLYVEQLILANQMAYCFGMDEKSKSVQRSNRLLTRWISVNCLAQTEETLGDDLTTSNTGKDNTEESSIVRELFHTVMRQNSDLWTIEGVKQAEEWVQQMHSLQQSGYIHCTPDVDAYNIVLLGLCNLCRPLSTKHSDNENRISKREERSRRKFILERAETLLTQLTEMHHVGIHPNILSLNLSLNALAKAGRDGDPYLCKTANRVLLKAIGEENYRSVVGINDEQSDDDKSIDESVEEPDLEGATKSYVKPNMDTYHWLVDIYSSSGDTMYIKLGTTLLKKMIEHRIEEQSIYLFREGSTGSFAPSTGTYNNILRALAKKDSENTSVTDKNSIEMRTEVAKEATTYLDSMVRHETSYPTRVTFIFLLQLWRKTGSTEAGEYADEILSRMETVSMYQRDLKPFSNGYMLALECWYTAATAGYVGAADRAFQLVRVIEGKSGQELISDDQEEEDTEGTSPNKRIYPLMMKICAATQDKRDTPRSMAIAFDVLKKMEDNGMTPGHAIFLYLYESVQNFLKHHPGEEGNDLLREVFASASKYGVKAPELKNRAGRNRV</sequence>
<keyword evidence="1" id="KW-0677">Repeat</keyword>
<organism evidence="3 4">
    <name type="scientific">Skeletonema marinoi</name>
    <dbReference type="NCBI Taxonomy" id="267567"/>
    <lineage>
        <taxon>Eukaryota</taxon>
        <taxon>Sar</taxon>
        <taxon>Stramenopiles</taxon>
        <taxon>Ochrophyta</taxon>
        <taxon>Bacillariophyta</taxon>
        <taxon>Coscinodiscophyceae</taxon>
        <taxon>Thalassiosirophycidae</taxon>
        <taxon>Thalassiosirales</taxon>
        <taxon>Skeletonemataceae</taxon>
        <taxon>Skeletonema</taxon>
        <taxon>Skeletonema marinoi-dohrnii complex</taxon>
    </lineage>
</organism>
<evidence type="ECO:0000256" key="1">
    <source>
        <dbReference type="ARBA" id="ARBA00022737"/>
    </source>
</evidence>
<dbReference type="InterPro" id="IPR051222">
    <property type="entry name" value="PPR/CCM1_RNA-binding"/>
</dbReference>
<name>A0AAD8YNU2_9STRA</name>
<reference evidence="3" key="1">
    <citation type="submission" date="2023-06" db="EMBL/GenBank/DDBJ databases">
        <title>Survivors Of The Sea: Transcriptome response of Skeletonema marinoi to long-term dormancy.</title>
        <authorList>
            <person name="Pinder M.I.M."/>
            <person name="Kourtchenko O."/>
            <person name="Robertson E.K."/>
            <person name="Larsson T."/>
            <person name="Maumus F."/>
            <person name="Osuna-Cruz C.M."/>
            <person name="Vancaester E."/>
            <person name="Stenow R."/>
            <person name="Vandepoele K."/>
            <person name="Ploug H."/>
            <person name="Bruchert V."/>
            <person name="Godhe A."/>
            <person name="Topel M."/>
        </authorList>
    </citation>
    <scope>NUCLEOTIDE SEQUENCE</scope>
    <source>
        <strain evidence="3">R05AC</strain>
    </source>
</reference>
<evidence type="ECO:0000313" key="4">
    <source>
        <dbReference type="Proteomes" id="UP001224775"/>
    </source>
</evidence>
<dbReference type="InterPro" id="IPR011990">
    <property type="entry name" value="TPR-like_helical_dom_sf"/>
</dbReference>
<accession>A0AAD8YNU2</accession>
<keyword evidence="4" id="KW-1185">Reference proteome</keyword>
<protein>
    <submittedName>
        <fullName evidence="3">Uncharacterized protein</fullName>
    </submittedName>
</protein>
<dbReference type="Gene3D" id="1.25.40.10">
    <property type="entry name" value="Tetratricopeptide repeat domain"/>
    <property type="match status" value="2"/>
</dbReference>
<evidence type="ECO:0000313" key="3">
    <source>
        <dbReference type="EMBL" id="KAK1748909.1"/>
    </source>
</evidence>
<evidence type="ECO:0000256" key="2">
    <source>
        <dbReference type="SAM" id="MobiDB-lite"/>
    </source>
</evidence>
<dbReference type="Proteomes" id="UP001224775">
    <property type="component" value="Unassembled WGS sequence"/>
</dbReference>
<dbReference type="PANTHER" id="PTHR47942:SF63">
    <property type="entry name" value="PENTATRICOPEPTIDE REPEAT-CONTAINING PROTEIN"/>
    <property type="match status" value="1"/>
</dbReference>
<gene>
    <name evidence="3" type="ORF">QTG54_000848</name>
</gene>
<feature type="region of interest" description="Disordered" evidence="2">
    <location>
        <begin position="428"/>
        <end position="453"/>
    </location>
</feature>
<proteinExistence type="predicted"/>
<comment type="caution">
    <text evidence="3">The sequence shown here is derived from an EMBL/GenBank/DDBJ whole genome shotgun (WGS) entry which is preliminary data.</text>
</comment>